<evidence type="ECO:0000313" key="2">
    <source>
        <dbReference type="Proteomes" id="UP000828390"/>
    </source>
</evidence>
<reference evidence="1" key="2">
    <citation type="submission" date="2020-11" db="EMBL/GenBank/DDBJ databases">
        <authorList>
            <person name="McCartney M.A."/>
            <person name="Auch B."/>
            <person name="Kono T."/>
            <person name="Mallez S."/>
            <person name="Becker A."/>
            <person name="Gohl D.M."/>
            <person name="Silverstein K.A.T."/>
            <person name="Koren S."/>
            <person name="Bechman K.B."/>
            <person name="Herman A."/>
            <person name="Abrahante J.E."/>
            <person name="Garbe J."/>
        </authorList>
    </citation>
    <scope>NUCLEOTIDE SEQUENCE</scope>
    <source>
        <strain evidence="1">Duluth1</strain>
        <tissue evidence="1">Whole animal</tissue>
    </source>
</reference>
<comment type="caution">
    <text evidence="1">The sequence shown here is derived from an EMBL/GenBank/DDBJ whole genome shotgun (WGS) entry which is preliminary data.</text>
</comment>
<evidence type="ECO:0000313" key="1">
    <source>
        <dbReference type="EMBL" id="KAH3890036.1"/>
    </source>
</evidence>
<sequence length="68" mass="7740">MATPTKRAKYSTTEVSIDGYFQNVSPIKTSRNGAQFFNATLQSQTGYEQMVSWKSDAHRAFKDMEKAR</sequence>
<name>A0A9D4N8Z8_DREPO</name>
<accession>A0A9D4N8Z8</accession>
<protein>
    <submittedName>
        <fullName evidence="1">Uncharacterized protein</fullName>
    </submittedName>
</protein>
<gene>
    <name evidence="1" type="ORF">DPMN_014104</name>
</gene>
<dbReference type="Proteomes" id="UP000828390">
    <property type="component" value="Unassembled WGS sequence"/>
</dbReference>
<dbReference type="AlphaFoldDB" id="A0A9D4N8Z8"/>
<organism evidence="1 2">
    <name type="scientific">Dreissena polymorpha</name>
    <name type="common">Zebra mussel</name>
    <name type="synonym">Mytilus polymorpha</name>
    <dbReference type="NCBI Taxonomy" id="45954"/>
    <lineage>
        <taxon>Eukaryota</taxon>
        <taxon>Metazoa</taxon>
        <taxon>Spiralia</taxon>
        <taxon>Lophotrochozoa</taxon>
        <taxon>Mollusca</taxon>
        <taxon>Bivalvia</taxon>
        <taxon>Autobranchia</taxon>
        <taxon>Heteroconchia</taxon>
        <taxon>Euheterodonta</taxon>
        <taxon>Imparidentia</taxon>
        <taxon>Neoheterodontei</taxon>
        <taxon>Myida</taxon>
        <taxon>Dreissenoidea</taxon>
        <taxon>Dreissenidae</taxon>
        <taxon>Dreissena</taxon>
    </lineage>
</organism>
<reference evidence="1" key="1">
    <citation type="journal article" date="2019" name="bioRxiv">
        <title>The Genome of the Zebra Mussel, Dreissena polymorpha: A Resource for Invasive Species Research.</title>
        <authorList>
            <person name="McCartney M.A."/>
            <person name="Auch B."/>
            <person name="Kono T."/>
            <person name="Mallez S."/>
            <person name="Zhang Y."/>
            <person name="Obille A."/>
            <person name="Becker A."/>
            <person name="Abrahante J.E."/>
            <person name="Garbe J."/>
            <person name="Badalamenti J.P."/>
            <person name="Herman A."/>
            <person name="Mangelson H."/>
            <person name="Liachko I."/>
            <person name="Sullivan S."/>
            <person name="Sone E.D."/>
            <person name="Koren S."/>
            <person name="Silverstein K.A.T."/>
            <person name="Beckman K.B."/>
            <person name="Gohl D.M."/>
        </authorList>
    </citation>
    <scope>NUCLEOTIDE SEQUENCE</scope>
    <source>
        <strain evidence="1">Duluth1</strain>
        <tissue evidence="1">Whole animal</tissue>
    </source>
</reference>
<proteinExistence type="predicted"/>
<keyword evidence="2" id="KW-1185">Reference proteome</keyword>
<dbReference type="EMBL" id="JAIWYP010000001">
    <property type="protein sequence ID" value="KAH3890036.1"/>
    <property type="molecule type" value="Genomic_DNA"/>
</dbReference>